<sequence length="679" mass="75096">MEDKIFQSEVDLELGDGGLLKRPAIAYQIWGKPKPDGSNVVWVCHALTANADPLDWWRGLFGNTAIFNPKDYCIVCANILGSCYGSTGPLSENPESREPYYYDFPKLTVRDLIKAHKLLAKNLEIDKIGVLIGGSLGGHQALQWAVDEPDRFENLIVIATSAIHSPWGIAFNESQRMAIEADGTWGELSPEAGLLGMSAARSMALLSYRNYSAYANTQARTDTDIPWKWRAKSYQNYQGKKLAERFNALSYYWLTHTMDSHDIGLGYGGVEAALGRIKAKTLSISIDSDLLFPPMEQERIAQRIKNGKHLSIQSDFGHDGFLIETKKLSEAISGFLKSKDIHLKKEITSEINHHNTIKMKQKIGIIGHGTVGAALYKQVENLPEYEVIKIAVKHPAKHKNLTGSLLARDAWEIIDHPEIQIVLEAIDHSGDALDYALKTLKQGKTYISASKKMLAENLSVLLRTEREYGGHLLYEAAVGGAIPVLRAIREHLTAEPISRIRGIINGSCNYILTKMALEGIEFETALGQAQELGFAESDPASDIDGFDTYYKAVLLAAASFGEMPEFTRVKMEGIREVSLADVKRAAKQNEKIKLVADIQRVDDRFIIDIRPTYIEKSDLLFHIDNELNGVIIYGQHTGPLLFQGPGAGGNPTASAMVGDLLNARNGLTKKVQKLLLALN</sequence>
<dbReference type="AlphaFoldDB" id="A0A7K3WM15"/>
<dbReference type="GO" id="GO:0050661">
    <property type="term" value="F:NADP binding"/>
    <property type="evidence" value="ECO:0007669"/>
    <property type="project" value="InterPro"/>
</dbReference>
<dbReference type="InterPro" id="IPR008220">
    <property type="entry name" value="HAT_MetX-like"/>
</dbReference>
<comment type="function">
    <text evidence="9">Transfers an acetyl group from acetyl-CoA to L-homoserine, forming acetyl-L-homoserine.</text>
</comment>
<dbReference type="SUPFAM" id="SSF55347">
    <property type="entry name" value="Glyceraldehyde-3-phosphate dehydrogenase-like, C-terminal domain"/>
    <property type="match status" value="1"/>
</dbReference>
<keyword evidence="7 10" id="KW-0560">Oxidoreductase</keyword>
<evidence type="ECO:0000256" key="3">
    <source>
        <dbReference type="ARBA" id="ARBA00006753"/>
    </source>
</evidence>
<comment type="subcellular location">
    <subcellularLocation>
        <location evidence="9">Cytoplasm</location>
    </subcellularLocation>
</comment>
<evidence type="ECO:0000256" key="9">
    <source>
        <dbReference type="HAMAP-Rule" id="MF_00296"/>
    </source>
</evidence>
<keyword evidence="5 9" id="KW-0808">Transferase</keyword>
<feature type="binding site" evidence="9">
    <location>
        <position position="201"/>
    </location>
    <ligand>
        <name>substrate</name>
    </ligand>
</feature>
<comment type="caution">
    <text evidence="15">The sequence shown here is derived from an EMBL/GenBank/DDBJ whole genome shotgun (WGS) entry which is preliminary data.</text>
</comment>
<evidence type="ECO:0000256" key="4">
    <source>
        <dbReference type="ARBA" id="ARBA00022605"/>
    </source>
</evidence>
<dbReference type="Pfam" id="PF00561">
    <property type="entry name" value="Abhydrolase_1"/>
    <property type="match status" value="1"/>
</dbReference>
<dbReference type="GO" id="GO:0004414">
    <property type="term" value="F:homoserine O-acetyltransferase activity"/>
    <property type="evidence" value="ECO:0007669"/>
    <property type="project" value="UniProtKB-UniRule"/>
</dbReference>
<dbReference type="FunFam" id="3.30.360.10:FF:000005">
    <property type="entry name" value="Homoserine dehydrogenase"/>
    <property type="match status" value="1"/>
</dbReference>
<keyword evidence="9 15" id="KW-0012">Acyltransferase</keyword>
<organism evidence="15 16">
    <name type="scientific">Cryomorpha ignava</name>
    <dbReference type="NCBI Taxonomy" id="101383"/>
    <lineage>
        <taxon>Bacteria</taxon>
        <taxon>Pseudomonadati</taxon>
        <taxon>Bacteroidota</taxon>
        <taxon>Flavobacteriia</taxon>
        <taxon>Flavobacteriales</taxon>
        <taxon>Cryomorphaceae</taxon>
        <taxon>Cryomorpha</taxon>
    </lineage>
</organism>
<dbReference type="EC" id="2.3.1.31" evidence="9"/>
<evidence type="ECO:0000313" key="15">
    <source>
        <dbReference type="EMBL" id="NEN21932.1"/>
    </source>
</evidence>
<dbReference type="UniPathway" id="UPA00050">
    <property type="reaction ID" value="UER00063"/>
</dbReference>
<keyword evidence="4 9" id="KW-0028">Amino-acid biosynthesis</keyword>
<dbReference type="Pfam" id="PF03447">
    <property type="entry name" value="NAD_binding_3"/>
    <property type="match status" value="1"/>
</dbReference>
<dbReference type="Gene3D" id="3.40.50.720">
    <property type="entry name" value="NAD(P)-binding Rossmann-like Domain"/>
    <property type="match status" value="1"/>
</dbReference>
<dbReference type="InterPro" id="IPR019811">
    <property type="entry name" value="HDH_CS"/>
</dbReference>
<protein>
    <recommendedName>
        <fullName evidence="9">Homoserine O-acetyltransferase</fullName>
        <shortName evidence="9">HAT</shortName>
        <ecNumber evidence="9">2.3.1.31</ecNumber>
    </recommendedName>
    <alternativeName>
        <fullName evidence="9">Homoserine transacetylase</fullName>
        <shortName evidence="9">HTA</shortName>
    </alternativeName>
</protein>
<dbReference type="PANTHER" id="PTHR32268">
    <property type="entry name" value="HOMOSERINE O-ACETYLTRANSFERASE"/>
    <property type="match status" value="1"/>
</dbReference>
<evidence type="ECO:0000256" key="7">
    <source>
        <dbReference type="ARBA" id="ARBA00023002"/>
    </source>
</evidence>
<comment type="similarity">
    <text evidence="3 11">Belongs to the homoserine dehydrogenase family.</text>
</comment>
<comment type="caution">
    <text evidence="9">Lacks conserved residue(s) required for the propagation of feature annotation.</text>
</comment>
<feature type="active site" description="Nucleophile" evidence="9">
    <location>
        <position position="135"/>
    </location>
</feature>
<dbReference type="UniPathway" id="UPA00051">
    <property type="reaction ID" value="UER00074"/>
</dbReference>
<name>A0A7K3WM15_9FLAO</name>
<dbReference type="InterPro" id="IPR001342">
    <property type="entry name" value="HDH_cat"/>
</dbReference>
<dbReference type="Gene3D" id="3.30.360.10">
    <property type="entry name" value="Dihydrodipicolinate Reductase, domain 2"/>
    <property type="match status" value="1"/>
</dbReference>
<dbReference type="Proteomes" id="UP000486602">
    <property type="component" value="Unassembled WGS sequence"/>
</dbReference>
<evidence type="ECO:0000256" key="11">
    <source>
        <dbReference type="RuleBase" id="RU004171"/>
    </source>
</evidence>
<evidence type="ECO:0000256" key="8">
    <source>
        <dbReference type="ARBA" id="ARBA00023167"/>
    </source>
</evidence>
<dbReference type="Gene3D" id="3.40.50.1820">
    <property type="entry name" value="alpha/beta hydrolase"/>
    <property type="match status" value="1"/>
</dbReference>
<accession>A0A7K3WM15</accession>
<feature type="domain" description="Aspartate/homoserine dehydrogenase NAD-binding" evidence="14">
    <location>
        <begin position="367"/>
        <end position="474"/>
    </location>
</feature>
<dbReference type="SUPFAM" id="SSF51735">
    <property type="entry name" value="NAD(P)-binding Rossmann-fold domains"/>
    <property type="match status" value="1"/>
</dbReference>
<evidence type="ECO:0000256" key="5">
    <source>
        <dbReference type="ARBA" id="ARBA00022679"/>
    </source>
</evidence>
<feature type="active site" evidence="9">
    <location>
        <position position="289"/>
    </location>
</feature>
<keyword evidence="9" id="KW-0963">Cytoplasm</keyword>
<comment type="subunit">
    <text evidence="9">Homodimer.</text>
</comment>
<reference evidence="15 16" key="1">
    <citation type="submission" date="2020-02" db="EMBL/GenBank/DDBJ databases">
        <title>Out from the shadows clarifying the taxonomy of the family Cryomorphaceae and related taxa by utilizing the GTDB taxonomic framework.</title>
        <authorList>
            <person name="Bowman J.P."/>
        </authorList>
    </citation>
    <scope>NUCLEOTIDE SEQUENCE [LARGE SCALE GENOMIC DNA]</scope>
    <source>
        <strain evidence="15 16">QSSC 1-22</strain>
    </source>
</reference>
<comment type="pathway">
    <text evidence="1 10">Amino-acid biosynthesis; L-threonine biosynthesis; L-threonine from L-aspartate: step 3/5.</text>
</comment>
<dbReference type="InterPro" id="IPR036291">
    <property type="entry name" value="NAD(P)-bd_dom_sf"/>
</dbReference>
<evidence type="ECO:0000259" key="12">
    <source>
        <dbReference type="Pfam" id="PF00561"/>
    </source>
</evidence>
<gene>
    <name evidence="15" type="primary">metX</name>
    <name evidence="9" type="synonym">metXA</name>
    <name evidence="15" type="ORF">G3O08_00245</name>
</gene>
<comment type="pathway">
    <text evidence="2 10">Amino-acid biosynthesis; L-methionine biosynthesis via de novo pathway; L-homoserine from L-aspartate: step 3/3.</text>
</comment>
<comment type="catalytic activity">
    <reaction evidence="10">
        <text>L-homoserine + NADP(+) = L-aspartate 4-semialdehyde + NADPH + H(+)</text>
        <dbReference type="Rhea" id="RHEA:15761"/>
        <dbReference type="ChEBI" id="CHEBI:15378"/>
        <dbReference type="ChEBI" id="CHEBI:57476"/>
        <dbReference type="ChEBI" id="CHEBI:57783"/>
        <dbReference type="ChEBI" id="CHEBI:58349"/>
        <dbReference type="ChEBI" id="CHEBI:537519"/>
        <dbReference type="EC" id="1.1.1.3"/>
    </reaction>
</comment>
<dbReference type="InterPro" id="IPR005106">
    <property type="entry name" value="Asp/hSer_DH_NAD-bd"/>
</dbReference>
<keyword evidence="8 9" id="KW-0486">Methionine biosynthesis</keyword>
<dbReference type="NCBIfam" id="TIGR01392">
    <property type="entry name" value="homoserO_Ac_trn"/>
    <property type="match status" value="1"/>
</dbReference>
<feature type="active site" evidence="9">
    <location>
        <position position="318"/>
    </location>
</feature>
<keyword evidence="6 10" id="KW-0791">Threonine biosynthesis</keyword>
<dbReference type="Pfam" id="PF00742">
    <property type="entry name" value="Homoserine_dh"/>
    <property type="match status" value="1"/>
</dbReference>
<evidence type="ECO:0000256" key="1">
    <source>
        <dbReference type="ARBA" id="ARBA00005056"/>
    </source>
</evidence>
<dbReference type="GO" id="GO:0005737">
    <property type="term" value="C:cytoplasm"/>
    <property type="evidence" value="ECO:0007669"/>
    <property type="project" value="UniProtKB-SubCell"/>
</dbReference>
<proteinExistence type="inferred from homology"/>
<dbReference type="NCBIfam" id="NF004976">
    <property type="entry name" value="PRK06349.1"/>
    <property type="match status" value="1"/>
</dbReference>
<dbReference type="PROSITE" id="PS01042">
    <property type="entry name" value="HOMOSER_DHGENASE"/>
    <property type="match status" value="1"/>
</dbReference>
<dbReference type="HAMAP" id="MF_00296">
    <property type="entry name" value="MetX_acyltransf"/>
    <property type="match status" value="1"/>
</dbReference>
<comment type="similarity">
    <text evidence="9">Belongs to the AB hydrolase superfamily. MetX family.</text>
</comment>
<evidence type="ECO:0000259" key="13">
    <source>
        <dbReference type="Pfam" id="PF00742"/>
    </source>
</evidence>
<evidence type="ECO:0000256" key="6">
    <source>
        <dbReference type="ARBA" id="ARBA00022697"/>
    </source>
</evidence>
<dbReference type="SUPFAM" id="SSF53474">
    <property type="entry name" value="alpha/beta-Hydrolases"/>
    <property type="match status" value="1"/>
</dbReference>
<dbReference type="PANTHER" id="PTHR32268:SF11">
    <property type="entry name" value="HOMOSERINE O-ACETYLTRANSFERASE"/>
    <property type="match status" value="1"/>
</dbReference>
<comment type="catalytic activity">
    <reaction evidence="9">
        <text>L-homoserine + acetyl-CoA = O-acetyl-L-homoserine + CoA</text>
        <dbReference type="Rhea" id="RHEA:13701"/>
        <dbReference type="ChEBI" id="CHEBI:57287"/>
        <dbReference type="ChEBI" id="CHEBI:57288"/>
        <dbReference type="ChEBI" id="CHEBI:57476"/>
        <dbReference type="ChEBI" id="CHEBI:57716"/>
        <dbReference type="EC" id="2.3.1.31"/>
    </reaction>
</comment>
<keyword evidence="16" id="KW-1185">Reference proteome</keyword>
<feature type="domain" description="Homoserine dehydrogenase catalytic" evidence="13">
    <location>
        <begin position="483"/>
        <end position="661"/>
    </location>
</feature>
<evidence type="ECO:0000256" key="2">
    <source>
        <dbReference type="ARBA" id="ARBA00005062"/>
    </source>
</evidence>
<dbReference type="GO" id="GO:0004412">
    <property type="term" value="F:homoserine dehydrogenase activity"/>
    <property type="evidence" value="ECO:0007669"/>
    <property type="project" value="UniProtKB-EC"/>
</dbReference>
<dbReference type="GO" id="GO:0009092">
    <property type="term" value="P:homoserine metabolic process"/>
    <property type="evidence" value="ECO:0007669"/>
    <property type="project" value="TreeGrafter"/>
</dbReference>
<feature type="domain" description="AB hydrolase-1" evidence="12">
    <location>
        <begin position="40"/>
        <end position="322"/>
    </location>
</feature>
<dbReference type="EMBL" id="JAAGVY010000001">
    <property type="protein sequence ID" value="NEN21932.1"/>
    <property type="molecule type" value="Genomic_DNA"/>
</dbReference>
<keyword evidence="10" id="KW-0521">NADP</keyword>
<feature type="binding site" evidence="9">
    <location>
        <position position="319"/>
    </location>
    <ligand>
        <name>substrate</name>
    </ligand>
</feature>
<dbReference type="GO" id="GO:0009088">
    <property type="term" value="P:threonine biosynthetic process"/>
    <property type="evidence" value="ECO:0007669"/>
    <property type="project" value="UniProtKB-UniPathway"/>
</dbReference>
<evidence type="ECO:0000259" key="14">
    <source>
        <dbReference type="Pfam" id="PF03447"/>
    </source>
</evidence>
<dbReference type="GO" id="GO:0009086">
    <property type="term" value="P:methionine biosynthetic process"/>
    <property type="evidence" value="ECO:0007669"/>
    <property type="project" value="UniProtKB-UniRule"/>
</dbReference>
<dbReference type="RefSeq" id="WP_163282657.1">
    <property type="nucleotide sequence ID" value="NZ_JAAGVY010000001.1"/>
</dbReference>
<dbReference type="InterPro" id="IPR000073">
    <property type="entry name" value="AB_hydrolase_1"/>
</dbReference>
<evidence type="ECO:0000313" key="16">
    <source>
        <dbReference type="Proteomes" id="UP000486602"/>
    </source>
</evidence>
<comment type="pathway">
    <text evidence="9">Amino-acid biosynthesis; L-methionine biosynthesis via de novo pathway; O-acetyl-L-homoserine from L-homoserine: step 1/1.</text>
</comment>
<dbReference type="InterPro" id="IPR029058">
    <property type="entry name" value="AB_hydrolase_fold"/>
</dbReference>
<evidence type="ECO:0000256" key="10">
    <source>
        <dbReference type="RuleBase" id="RU000579"/>
    </source>
</evidence>